<dbReference type="EMBL" id="CAJPVJ010005554">
    <property type="protein sequence ID" value="CAG2169641.1"/>
    <property type="molecule type" value="Genomic_DNA"/>
</dbReference>
<dbReference type="OrthoDB" id="75724at2759"/>
<evidence type="ECO:0000313" key="3">
    <source>
        <dbReference type="EMBL" id="CAD7652454.1"/>
    </source>
</evidence>
<keyword evidence="4" id="KW-1185">Reference proteome</keyword>
<evidence type="ECO:0000259" key="1">
    <source>
        <dbReference type="PROSITE" id="PS50191"/>
    </source>
</evidence>
<dbReference type="AlphaFoldDB" id="A0A7R9M2J7"/>
<gene>
    <name evidence="2" type="ORF">ONB1V03_LOCUS9031</name>
    <name evidence="3" type="ORF">ONB1V03_LOCUS9115</name>
</gene>
<dbReference type="SUPFAM" id="SSF46938">
    <property type="entry name" value="CRAL/TRIO N-terminal domain"/>
    <property type="match status" value="1"/>
</dbReference>
<dbReference type="EMBL" id="OC920283">
    <property type="protein sequence ID" value="CAD7652368.1"/>
    <property type="molecule type" value="Genomic_DNA"/>
</dbReference>
<dbReference type="Pfam" id="PF00650">
    <property type="entry name" value="CRAL_TRIO"/>
    <property type="match status" value="1"/>
</dbReference>
<dbReference type="Gene3D" id="3.40.525.10">
    <property type="entry name" value="CRAL-TRIO lipid binding domain"/>
    <property type="match status" value="1"/>
</dbReference>
<name>A0A7R9M2J7_9ACAR</name>
<dbReference type="GO" id="GO:0140284">
    <property type="term" value="C:endoplasmic reticulum-endosome membrane contact site"/>
    <property type="evidence" value="ECO:0007669"/>
    <property type="project" value="TreeGrafter"/>
</dbReference>
<dbReference type="CDD" id="cd00170">
    <property type="entry name" value="SEC14"/>
    <property type="match status" value="1"/>
</dbReference>
<organism evidence="2">
    <name type="scientific">Oppiella nova</name>
    <dbReference type="NCBI Taxonomy" id="334625"/>
    <lineage>
        <taxon>Eukaryota</taxon>
        <taxon>Metazoa</taxon>
        <taxon>Ecdysozoa</taxon>
        <taxon>Arthropoda</taxon>
        <taxon>Chelicerata</taxon>
        <taxon>Arachnida</taxon>
        <taxon>Acari</taxon>
        <taxon>Acariformes</taxon>
        <taxon>Sarcoptiformes</taxon>
        <taxon>Oribatida</taxon>
        <taxon>Brachypylina</taxon>
        <taxon>Oppioidea</taxon>
        <taxon>Oppiidae</taxon>
        <taxon>Oppiella</taxon>
    </lineage>
</organism>
<protein>
    <recommendedName>
        <fullName evidence="1">CRAL-TRIO domain-containing protein</fullName>
    </recommendedName>
</protein>
<dbReference type="InterPro" id="IPR001251">
    <property type="entry name" value="CRAL-TRIO_dom"/>
</dbReference>
<dbReference type="SMART" id="SM00516">
    <property type="entry name" value="SEC14"/>
    <property type="match status" value="1"/>
</dbReference>
<dbReference type="InterPro" id="IPR053012">
    <property type="entry name" value="ER-organelle_contact"/>
</dbReference>
<dbReference type="EMBL" id="OC920379">
    <property type="protein sequence ID" value="CAD7652454.1"/>
    <property type="molecule type" value="Genomic_DNA"/>
</dbReference>
<dbReference type="InterPro" id="IPR036273">
    <property type="entry name" value="CRAL/TRIO_N_dom_sf"/>
</dbReference>
<dbReference type="PANTHER" id="PTHR46384:SF1">
    <property type="entry name" value="MOTILE SPERM DOMAIN-CONTAINING PROTEIN 2"/>
    <property type="match status" value="1"/>
</dbReference>
<proteinExistence type="predicted"/>
<evidence type="ECO:0000313" key="4">
    <source>
        <dbReference type="Proteomes" id="UP000728032"/>
    </source>
</evidence>
<dbReference type="SUPFAM" id="SSF52087">
    <property type="entry name" value="CRAL/TRIO domain"/>
    <property type="match status" value="1"/>
</dbReference>
<dbReference type="InterPro" id="IPR036865">
    <property type="entry name" value="CRAL-TRIO_dom_sf"/>
</dbReference>
<dbReference type="Proteomes" id="UP000728032">
    <property type="component" value="Unassembled WGS sequence"/>
</dbReference>
<reference evidence="2" key="1">
    <citation type="submission" date="2020-11" db="EMBL/GenBank/DDBJ databases">
        <authorList>
            <person name="Tran Van P."/>
        </authorList>
    </citation>
    <scope>NUCLEOTIDE SEQUENCE</scope>
</reference>
<dbReference type="PANTHER" id="PTHR46384">
    <property type="entry name" value="MOTILE SPERM DOMAIN-CONTAINING PROTEIN 2"/>
    <property type="match status" value="1"/>
</dbReference>
<evidence type="ECO:0000313" key="2">
    <source>
        <dbReference type="EMBL" id="CAD7652368.1"/>
    </source>
</evidence>
<dbReference type="EMBL" id="CAJPVJ010005458">
    <property type="protein sequence ID" value="CAG2169555.1"/>
    <property type="molecule type" value="Genomic_DNA"/>
</dbReference>
<sequence length="258" mass="30543">MYENNESIADECDINRIREDDWFVQRFIDYYNNDVSEATQHMVSTLKWRKSFGVNNRTLDKDYGKEFFKIGAFFVYTEDKNGIPLLFLRGKCNRKVTKLRELIEMFIIGIIEQLDTKVGKKGFILVLDCSDSSINNLSMDLMKFVITSLTVYYPLALQYVLIYNMPWLLRGIWKLVKGWLGEYRHLVYFANGDEIEKYVDIEWLPKYMGGKCNKSFTEAPDNCPTVYELAERYGFTQTEVKKYMKIYDDLLEEAKQYN</sequence>
<feature type="domain" description="CRAL-TRIO" evidence="1">
    <location>
        <begin position="60"/>
        <end position="216"/>
    </location>
</feature>
<dbReference type="PROSITE" id="PS50191">
    <property type="entry name" value="CRAL_TRIO"/>
    <property type="match status" value="1"/>
</dbReference>
<accession>A0A7R9M2J7</accession>
<dbReference type="GO" id="GO:0012505">
    <property type="term" value="C:endomembrane system"/>
    <property type="evidence" value="ECO:0007669"/>
    <property type="project" value="TreeGrafter"/>
</dbReference>